<keyword evidence="3" id="KW-1185">Reference proteome</keyword>
<dbReference type="Pfam" id="PF09916">
    <property type="entry name" value="DUF2145"/>
    <property type="match status" value="1"/>
</dbReference>
<reference evidence="2 3" key="1">
    <citation type="submission" date="2023-01" db="EMBL/GenBank/DDBJ databases">
        <title>Novel species of the genus Asticcacaulis isolated from rivers.</title>
        <authorList>
            <person name="Lu H."/>
        </authorList>
    </citation>
    <scope>NUCLEOTIDE SEQUENCE [LARGE SCALE GENOMIC DNA]</scope>
    <source>
        <strain evidence="2 3">LKC15W</strain>
    </source>
</reference>
<dbReference type="EMBL" id="JAQQKV010000002">
    <property type="protein sequence ID" value="MDC7676310.1"/>
    <property type="molecule type" value="Genomic_DNA"/>
</dbReference>
<feature type="signal peptide" evidence="1">
    <location>
        <begin position="1"/>
        <end position="21"/>
    </location>
</feature>
<proteinExistence type="predicted"/>
<protein>
    <submittedName>
        <fullName evidence="2">DUF2145 domain-containing protein</fullName>
    </submittedName>
</protein>
<dbReference type="RefSeq" id="WP_272744653.1">
    <property type="nucleotide sequence ID" value="NZ_JAQQKV010000002.1"/>
</dbReference>
<keyword evidence="1" id="KW-0732">Signal</keyword>
<evidence type="ECO:0000256" key="1">
    <source>
        <dbReference type="SAM" id="SignalP"/>
    </source>
</evidence>
<comment type="caution">
    <text evidence="2">The sequence shown here is derived from an EMBL/GenBank/DDBJ whole genome shotgun (WGS) entry which is preliminary data.</text>
</comment>
<dbReference type="Proteomes" id="UP001218579">
    <property type="component" value="Unassembled WGS sequence"/>
</dbReference>
<dbReference type="InterPro" id="IPR014547">
    <property type="entry name" value="UCP028477"/>
</dbReference>
<accession>A0ABT5HJ94</accession>
<sequence>MRRIAFCLALTGAAITAPVQAADSGFSAQGTAGRFAPVEVADFAKQIERDLASKHARLAIVYRAGRPRDKLPDGISYTHGAFWIYGDTQTADGRTIKGYAVHNLYHSDGKTLPMDQSLLKQDFPFDFISGSTADDVAVIIPSPEMQQRLIATIMSPTYMKMHIPRYSTVSNPHDARYQNCNEFMLDVIASAAWQTDNYTQIKANLSAHYQPTLVKTNAVMRLFAPVVDSRLPMDDHKGQIRTATYESMATFMQDQGLMQETYVINRKDAK</sequence>
<organism evidence="2 3">
    <name type="scientific">Asticcacaulis machinosus</name>
    <dbReference type="NCBI Taxonomy" id="2984211"/>
    <lineage>
        <taxon>Bacteria</taxon>
        <taxon>Pseudomonadati</taxon>
        <taxon>Pseudomonadota</taxon>
        <taxon>Alphaproteobacteria</taxon>
        <taxon>Caulobacterales</taxon>
        <taxon>Caulobacteraceae</taxon>
        <taxon>Asticcacaulis</taxon>
    </lineage>
</organism>
<evidence type="ECO:0000313" key="2">
    <source>
        <dbReference type="EMBL" id="MDC7676310.1"/>
    </source>
</evidence>
<gene>
    <name evidence="2" type="ORF">PQU98_09230</name>
</gene>
<name>A0ABT5HJ94_9CAUL</name>
<feature type="chain" id="PRO_5047255714" evidence="1">
    <location>
        <begin position="22"/>
        <end position="270"/>
    </location>
</feature>
<evidence type="ECO:0000313" key="3">
    <source>
        <dbReference type="Proteomes" id="UP001218579"/>
    </source>
</evidence>